<feature type="compositionally biased region" description="Basic and acidic residues" evidence="1">
    <location>
        <begin position="57"/>
        <end position="71"/>
    </location>
</feature>
<reference evidence="2" key="1">
    <citation type="journal article" date="2020" name="Stud. Mycol.">
        <title>101 Dothideomycetes genomes: a test case for predicting lifestyles and emergence of pathogens.</title>
        <authorList>
            <person name="Haridas S."/>
            <person name="Albert R."/>
            <person name="Binder M."/>
            <person name="Bloem J."/>
            <person name="Labutti K."/>
            <person name="Salamov A."/>
            <person name="Andreopoulos B."/>
            <person name="Baker S."/>
            <person name="Barry K."/>
            <person name="Bills G."/>
            <person name="Bluhm B."/>
            <person name="Cannon C."/>
            <person name="Castanera R."/>
            <person name="Culley D."/>
            <person name="Daum C."/>
            <person name="Ezra D."/>
            <person name="Gonzalez J."/>
            <person name="Henrissat B."/>
            <person name="Kuo A."/>
            <person name="Liang C."/>
            <person name="Lipzen A."/>
            <person name="Lutzoni F."/>
            <person name="Magnuson J."/>
            <person name="Mondo S."/>
            <person name="Nolan M."/>
            <person name="Ohm R."/>
            <person name="Pangilinan J."/>
            <person name="Park H.-J."/>
            <person name="Ramirez L."/>
            <person name="Alfaro M."/>
            <person name="Sun H."/>
            <person name="Tritt A."/>
            <person name="Yoshinaga Y."/>
            <person name="Zwiers L.-H."/>
            <person name="Turgeon B."/>
            <person name="Goodwin S."/>
            <person name="Spatafora J."/>
            <person name="Crous P."/>
            <person name="Grigoriev I."/>
        </authorList>
    </citation>
    <scope>NUCLEOTIDE SEQUENCE</scope>
    <source>
        <strain evidence="2">ATCC 16933</strain>
    </source>
</reference>
<protein>
    <submittedName>
        <fullName evidence="2">Uncharacterized protein</fullName>
    </submittedName>
</protein>
<dbReference type="Proteomes" id="UP000799766">
    <property type="component" value="Unassembled WGS sequence"/>
</dbReference>
<evidence type="ECO:0000256" key="1">
    <source>
        <dbReference type="SAM" id="MobiDB-lite"/>
    </source>
</evidence>
<dbReference type="AlphaFoldDB" id="A0A6A6PEF9"/>
<organism evidence="2 3">
    <name type="scientific">Lineolata rhizophorae</name>
    <dbReference type="NCBI Taxonomy" id="578093"/>
    <lineage>
        <taxon>Eukaryota</taxon>
        <taxon>Fungi</taxon>
        <taxon>Dikarya</taxon>
        <taxon>Ascomycota</taxon>
        <taxon>Pezizomycotina</taxon>
        <taxon>Dothideomycetes</taxon>
        <taxon>Dothideomycetes incertae sedis</taxon>
        <taxon>Lineolatales</taxon>
        <taxon>Lineolataceae</taxon>
        <taxon>Lineolata</taxon>
    </lineage>
</organism>
<sequence length="244" mass="26114">MPLSAAERPRARECLPSRGLNALRSPRLACNCAGPVSEPVRTLYERAGSACASPRTTRADPSRRRLLLSRERRNRSLHQTRELPCRSHVLRRRARSSAPETRLFREPPANRARRPCCPPSPAAGSGERAASSRPSPLPRAPSSRLASASPAFASLPLASARCARAARAISAALLWSGASTASTTSSGCCCRPATGLVRRNRSQTSPVPSPRPTYCAPPHACPPPTPPLLLLLPTSPVLDTRDNC</sequence>
<feature type="region of interest" description="Disordered" evidence="1">
    <location>
        <begin position="48"/>
        <end position="144"/>
    </location>
</feature>
<dbReference type="EMBL" id="MU001670">
    <property type="protein sequence ID" value="KAF2462394.1"/>
    <property type="molecule type" value="Genomic_DNA"/>
</dbReference>
<evidence type="ECO:0000313" key="3">
    <source>
        <dbReference type="Proteomes" id="UP000799766"/>
    </source>
</evidence>
<proteinExistence type="predicted"/>
<keyword evidence="3" id="KW-1185">Reference proteome</keyword>
<feature type="compositionally biased region" description="Low complexity" evidence="1">
    <location>
        <begin position="122"/>
        <end position="144"/>
    </location>
</feature>
<accession>A0A6A6PEF9</accession>
<gene>
    <name evidence="2" type="ORF">BDY21DRAFT_13655</name>
</gene>
<name>A0A6A6PEF9_9PEZI</name>
<evidence type="ECO:0000313" key="2">
    <source>
        <dbReference type="EMBL" id="KAF2462394.1"/>
    </source>
</evidence>